<dbReference type="EMBL" id="FZOS01000001">
    <property type="protein sequence ID" value="SNS08094.1"/>
    <property type="molecule type" value="Genomic_DNA"/>
</dbReference>
<proteinExistence type="predicted"/>
<keyword evidence="1" id="KW-1133">Transmembrane helix</keyword>
<feature type="transmembrane region" description="Helical" evidence="1">
    <location>
        <begin position="25"/>
        <end position="53"/>
    </location>
</feature>
<dbReference type="InterPro" id="IPR012427">
    <property type="entry name" value="DUF1622"/>
</dbReference>
<evidence type="ECO:0000313" key="2">
    <source>
        <dbReference type="EMBL" id="SNS08094.1"/>
    </source>
</evidence>
<keyword evidence="1" id="KW-0472">Membrane</keyword>
<dbReference type="PANTHER" id="PTHR38468:SF1">
    <property type="entry name" value="SLL0939 PROTEIN"/>
    <property type="match status" value="1"/>
</dbReference>
<dbReference type="Pfam" id="PF07784">
    <property type="entry name" value="DUF1622"/>
    <property type="match status" value="1"/>
</dbReference>
<dbReference type="Proteomes" id="UP000198281">
    <property type="component" value="Unassembled WGS sequence"/>
</dbReference>
<dbReference type="AlphaFoldDB" id="A0A239BM25"/>
<organism evidence="2 3">
    <name type="scientific">Edaphosphingomonas laterariae</name>
    <dbReference type="NCBI Taxonomy" id="861865"/>
    <lineage>
        <taxon>Bacteria</taxon>
        <taxon>Pseudomonadati</taxon>
        <taxon>Pseudomonadota</taxon>
        <taxon>Alphaproteobacteria</taxon>
        <taxon>Sphingomonadales</taxon>
        <taxon>Rhizorhabdaceae</taxon>
        <taxon>Edaphosphingomonas</taxon>
    </lineage>
</organism>
<accession>A0A239BM25</accession>
<keyword evidence="1" id="KW-0812">Transmembrane</keyword>
<gene>
    <name evidence="2" type="ORF">SAMN06295912_101217</name>
</gene>
<reference evidence="3" key="1">
    <citation type="submission" date="2017-06" db="EMBL/GenBank/DDBJ databases">
        <authorList>
            <person name="Varghese N."/>
            <person name="Submissions S."/>
        </authorList>
    </citation>
    <scope>NUCLEOTIDE SEQUENCE [LARGE SCALE GENOMIC DNA]</scope>
    <source>
        <strain evidence="3">LNB2</strain>
    </source>
</reference>
<sequence>MANSATLRAARGTGMVEFAHMIAEYVALMVNILAILAIAIGSIQGAIGLAGLLFFRASEDQLRPVWLSFGRWLVAGLTFQLAADIVETTLAPTWDDIGKLAAIAAIRTFLNFFLDRDMETLRERGKKEREEA</sequence>
<protein>
    <submittedName>
        <fullName evidence="2">Uncharacterized membrane protein</fullName>
    </submittedName>
</protein>
<dbReference type="PANTHER" id="PTHR38468">
    <property type="entry name" value="SLL0939 PROTEIN"/>
    <property type="match status" value="1"/>
</dbReference>
<name>A0A239BM25_9SPHN</name>
<keyword evidence="3" id="KW-1185">Reference proteome</keyword>
<evidence type="ECO:0000256" key="1">
    <source>
        <dbReference type="SAM" id="Phobius"/>
    </source>
</evidence>
<evidence type="ECO:0000313" key="3">
    <source>
        <dbReference type="Proteomes" id="UP000198281"/>
    </source>
</evidence>